<evidence type="ECO:0000259" key="2">
    <source>
        <dbReference type="PROSITE" id="PS51352"/>
    </source>
</evidence>
<dbReference type="PANTHER" id="PTHR43640:SF1">
    <property type="entry name" value="THIOREDOXIN-DEPENDENT PEROXIREDOXIN"/>
    <property type="match status" value="1"/>
</dbReference>
<feature type="signal peptide" evidence="1">
    <location>
        <begin position="1"/>
        <end position="19"/>
    </location>
</feature>
<dbReference type="Proteomes" id="UP001216907">
    <property type="component" value="Unassembled WGS sequence"/>
</dbReference>
<dbReference type="InterPro" id="IPR036249">
    <property type="entry name" value="Thioredoxin-like_sf"/>
</dbReference>
<feature type="domain" description="Thioredoxin" evidence="2">
    <location>
        <begin position="27"/>
        <end position="184"/>
    </location>
</feature>
<proteinExistence type="predicted"/>
<dbReference type="Pfam" id="PF08534">
    <property type="entry name" value="Redoxin"/>
    <property type="match status" value="1"/>
</dbReference>
<dbReference type="SUPFAM" id="SSF52833">
    <property type="entry name" value="Thioredoxin-like"/>
    <property type="match status" value="1"/>
</dbReference>
<gene>
    <name evidence="3" type="ORF">PZE19_20770</name>
</gene>
<sequence length="204" mass="22317">MRNVLFSMVAVALAGTAFAGERYNKVVKPGDKAPTFSGVPAYSPSGEQTSLTLSDLKDDVVVVVFLANHCPAVVGVEDRLNEFTSEYKDKGVRVVGICVNDIEEDKLPAILKRVTDKNDKKINYVYGHDETQAVGKAYGATRTPYFFVLDKERTIRYLGAFDDNAKEEKVTKHYVKDAVDALLAGKSPAVEESQAAGCGIQYKK</sequence>
<dbReference type="PROSITE" id="PS51352">
    <property type="entry name" value="THIOREDOXIN_2"/>
    <property type="match status" value="1"/>
</dbReference>
<keyword evidence="1" id="KW-0732">Signal</keyword>
<evidence type="ECO:0000313" key="4">
    <source>
        <dbReference type="Proteomes" id="UP001216907"/>
    </source>
</evidence>
<dbReference type="PANTHER" id="PTHR43640">
    <property type="entry name" value="OS07G0260300 PROTEIN"/>
    <property type="match status" value="1"/>
</dbReference>
<dbReference type="Gene3D" id="3.40.30.10">
    <property type="entry name" value="Glutaredoxin"/>
    <property type="match status" value="1"/>
</dbReference>
<reference evidence="3 4" key="1">
    <citation type="submission" date="2023-03" db="EMBL/GenBank/DDBJ databases">
        <title>Paludisphaera mucosa sp. nov. a novel planctomycete from northern fen.</title>
        <authorList>
            <person name="Ivanova A."/>
        </authorList>
    </citation>
    <scope>NUCLEOTIDE SEQUENCE [LARGE SCALE GENOMIC DNA]</scope>
    <source>
        <strain evidence="3 4">Pla2</strain>
    </source>
</reference>
<protein>
    <submittedName>
        <fullName evidence="3">Redoxin family protein</fullName>
    </submittedName>
</protein>
<dbReference type="InterPro" id="IPR013740">
    <property type="entry name" value="Redoxin"/>
</dbReference>
<dbReference type="RefSeq" id="WP_277862512.1">
    <property type="nucleotide sequence ID" value="NZ_JARRAG010000002.1"/>
</dbReference>
<feature type="chain" id="PRO_5045486432" evidence="1">
    <location>
        <begin position="20"/>
        <end position="204"/>
    </location>
</feature>
<accession>A0ABT6FFA4</accession>
<dbReference type="InterPro" id="IPR013766">
    <property type="entry name" value="Thioredoxin_domain"/>
</dbReference>
<keyword evidence="4" id="KW-1185">Reference proteome</keyword>
<organism evidence="3 4">
    <name type="scientific">Paludisphaera mucosa</name>
    <dbReference type="NCBI Taxonomy" id="3030827"/>
    <lineage>
        <taxon>Bacteria</taxon>
        <taxon>Pseudomonadati</taxon>
        <taxon>Planctomycetota</taxon>
        <taxon>Planctomycetia</taxon>
        <taxon>Isosphaerales</taxon>
        <taxon>Isosphaeraceae</taxon>
        <taxon>Paludisphaera</taxon>
    </lineage>
</organism>
<evidence type="ECO:0000256" key="1">
    <source>
        <dbReference type="SAM" id="SignalP"/>
    </source>
</evidence>
<dbReference type="InterPro" id="IPR047262">
    <property type="entry name" value="PRX-like1"/>
</dbReference>
<name>A0ABT6FFA4_9BACT</name>
<dbReference type="EMBL" id="JARRAG010000002">
    <property type="protein sequence ID" value="MDG3006212.1"/>
    <property type="molecule type" value="Genomic_DNA"/>
</dbReference>
<comment type="caution">
    <text evidence="3">The sequence shown here is derived from an EMBL/GenBank/DDBJ whole genome shotgun (WGS) entry which is preliminary data.</text>
</comment>
<evidence type="ECO:0000313" key="3">
    <source>
        <dbReference type="EMBL" id="MDG3006212.1"/>
    </source>
</evidence>